<dbReference type="Pfam" id="PF01074">
    <property type="entry name" value="Glyco_hydro_38N"/>
    <property type="match status" value="1"/>
</dbReference>
<protein>
    <submittedName>
        <fullName evidence="7">Discoidin domain-containing protein</fullName>
    </submittedName>
</protein>
<dbReference type="InterPro" id="IPR027291">
    <property type="entry name" value="Glyco_hydro_38_N_sf"/>
</dbReference>
<dbReference type="SMART" id="SM00872">
    <property type="entry name" value="Alpha-mann_mid"/>
    <property type="match status" value="1"/>
</dbReference>
<evidence type="ECO:0000256" key="2">
    <source>
        <dbReference type="ARBA" id="ARBA00022723"/>
    </source>
</evidence>
<evidence type="ECO:0000256" key="1">
    <source>
        <dbReference type="ARBA" id="ARBA00009792"/>
    </source>
</evidence>
<evidence type="ECO:0000256" key="3">
    <source>
        <dbReference type="ARBA" id="ARBA00022801"/>
    </source>
</evidence>
<dbReference type="SUPFAM" id="SSF88688">
    <property type="entry name" value="Families 57/38 glycoside transferase middle domain"/>
    <property type="match status" value="1"/>
</dbReference>
<dbReference type="InterPro" id="IPR028995">
    <property type="entry name" value="Glyco_hydro_57/38_cen_sf"/>
</dbReference>
<dbReference type="InterPro" id="IPR008979">
    <property type="entry name" value="Galactose-bd-like_sf"/>
</dbReference>
<dbReference type="InterPro" id="IPR013780">
    <property type="entry name" value="Glyco_hydro_b"/>
</dbReference>
<dbReference type="PANTHER" id="PTHR46017">
    <property type="entry name" value="ALPHA-MANNOSIDASE 2C1"/>
    <property type="match status" value="1"/>
</dbReference>
<feature type="chain" id="PRO_5040735718" evidence="5">
    <location>
        <begin position="29"/>
        <end position="1210"/>
    </location>
</feature>
<proteinExistence type="inferred from homology"/>
<dbReference type="CDD" id="cd10789">
    <property type="entry name" value="GH38N_AMII_ER_cytosolic"/>
    <property type="match status" value="1"/>
</dbReference>
<evidence type="ECO:0000313" key="8">
    <source>
        <dbReference type="Proteomes" id="UP001143192"/>
    </source>
</evidence>
<dbReference type="GO" id="GO:0009313">
    <property type="term" value="P:oligosaccharide catabolic process"/>
    <property type="evidence" value="ECO:0007669"/>
    <property type="project" value="TreeGrafter"/>
</dbReference>
<dbReference type="Pfam" id="PF00754">
    <property type="entry name" value="F5_F8_type_C"/>
    <property type="match status" value="1"/>
</dbReference>
<dbReference type="SUPFAM" id="SSF74650">
    <property type="entry name" value="Galactose mutarotase-like"/>
    <property type="match status" value="1"/>
</dbReference>
<dbReference type="InterPro" id="IPR000421">
    <property type="entry name" value="FA58C"/>
</dbReference>
<dbReference type="InterPro" id="IPR011682">
    <property type="entry name" value="Glyco_hydro_38_C"/>
</dbReference>
<dbReference type="EMBL" id="JAMZED010000002">
    <property type="protein sequence ID" value="MCR6503319.1"/>
    <property type="molecule type" value="Genomic_DNA"/>
</dbReference>
<dbReference type="InterPro" id="IPR041147">
    <property type="entry name" value="GH38_C"/>
</dbReference>
<gene>
    <name evidence="7" type="ORF">M1B79_01190</name>
</gene>
<keyword evidence="4" id="KW-0326">Glycosidase</keyword>
<comment type="caution">
    <text evidence="7">The sequence shown here is derived from an EMBL/GenBank/DDBJ whole genome shotgun (WGS) entry which is preliminary data.</text>
</comment>
<dbReference type="Gene3D" id="2.60.40.1180">
    <property type="entry name" value="Golgi alpha-mannosidase II"/>
    <property type="match status" value="1"/>
</dbReference>
<dbReference type="InterPro" id="IPR015341">
    <property type="entry name" value="Glyco_hydro_38_cen"/>
</dbReference>
<keyword evidence="3" id="KW-0378">Hydrolase</keyword>
<dbReference type="SUPFAM" id="SSF88713">
    <property type="entry name" value="Glycoside hydrolase/deacetylase"/>
    <property type="match status" value="1"/>
</dbReference>
<evidence type="ECO:0000259" key="6">
    <source>
        <dbReference type="PROSITE" id="PS50022"/>
    </source>
</evidence>
<dbReference type="Gene3D" id="2.70.98.30">
    <property type="entry name" value="Golgi alpha-mannosidase II, domain 4"/>
    <property type="match status" value="1"/>
</dbReference>
<dbReference type="GO" id="GO:0046872">
    <property type="term" value="F:metal ion binding"/>
    <property type="evidence" value="ECO:0007669"/>
    <property type="project" value="UniProtKB-KW"/>
</dbReference>
<accession>A0A9X2NQH9</accession>
<dbReference type="GO" id="GO:0006013">
    <property type="term" value="P:mannose metabolic process"/>
    <property type="evidence" value="ECO:0007669"/>
    <property type="project" value="InterPro"/>
</dbReference>
<organism evidence="7 8">
    <name type="scientific">Bacteroides muris</name>
    <name type="common">ex Fokt et al. 2023</name>
    <dbReference type="NCBI Taxonomy" id="2937417"/>
    <lineage>
        <taxon>Bacteria</taxon>
        <taxon>Pseudomonadati</taxon>
        <taxon>Bacteroidota</taxon>
        <taxon>Bacteroidia</taxon>
        <taxon>Bacteroidales</taxon>
        <taxon>Bacteroidaceae</taxon>
        <taxon>Bacteroides</taxon>
    </lineage>
</organism>
<dbReference type="PANTHER" id="PTHR46017:SF1">
    <property type="entry name" value="ALPHA-MANNOSIDASE 2C1"/>
    <property type="match status" value="1"/>
</dbReference>
<feature type="signal peptide" evidence="5">
    <location>
        <begin position="1"/>
        <end position="28"/>
    </location>
</feature>
<keyword evidence="2" id="KW-0479">Metal-binding</keyword>
<dbReference type="Pfam" id="PF17677">
    <property type="entry name" value="Glyco_hydro38C2"/>
    <property type="match status" value="1"/>
</dbReference>
<dbReference type="PROSITE" id="PS50022">
    <property type="entry name" value="FA58C_3"/>
    <property type="match status" value="1"/>
</dbReference>
<dbReference type="InterPro" id="IPR037094">
    <property type="entry name" value="Glyco_hydro_38_cen_sf"/>
</dbReference>
<dbReference type="GO" id="GO:0004559">
    <property type="term" value="F:alpha-mannosidase activity"/>
    <property type="evidence" value="ECO:0007669"/>
    <property type="project" value="InterPro"/>
</dbReference>
<dbReference type="SUPFAM" id="SSF49785">
    <property type="entry name" value="Galactose-binding domain-like"/>
    <property type="match status" value="1"/>
</dbReference>
<dbReference type="Proteomes" id="UP001143192">
    <property type="component" value="Unassembled WGS sequence"/>
</dbReference>
<keyword evidence="5" id="KW-0732">Signal</keyword>
<evidence type="ECO:0000313" key="7">
    <source>
        <dbReference type="EMBL" id="MCR6503319.1"/>
    </source>
</evidence>
<dbReference type="Pfam" id="PF09261">
    <property type="entry name" value="Alpha-mann_mid"/>
    <property type="match status" value="1"/>
</dbReference>
<dbReference type="InterPro" id="IPR011330">
    <property type="entry name" value="Glyco_hydro/deAcase_b/a-brl"/>
</dbReference>
<dbReference type="Pfam" id="PF07748">
    <property type="entry name" value="Glyco_hydro_38C"/>
    <property type="match status" value="1"/>
</dbReference>
<reference evidence="7" key="1">
    <citation type="journal article" date="2022" name="Arch. Microbiol.">
        <title>Bacteroides muris sp. nov. isolated from the cecum of wild-derived house mice.</title>
        <authorList>
            <person name="Fokt H."/>
            <person name="Unni R."/>
            <person name="Repnik U."/>
            <person name="Schmitz R.A."/>
            <person name="Bramkamp M."/>
            <person name="Baines J.F."/>
            <person name="Unterweger D."/>
        </authorList>
    </citation>
    <scope>NUCLEOTIDE SEQUENCE</scope>
    <source>
        <strain evidence="7">KH365_2</strain>
    </source>
</reference>
<keyword evidence="8" id="KW-1185">Reference proteome</keyword>
<name>A0A9X2NQH9_9BACE</name>
<dbReference type="Gene3D" id="1.20.1270.50">
    <property type="entry name" value="Glycoside hydrolase family 38, central domain"/>
    <property type="match status" value="1"/>
</dbReference>
<evidence type="ECO:0000256" key="5">
    <source>
        <dbReference type="SAM" id="SignalP"/>
    </source>
</evidence>
<dbReference type="InterPro" id="IPR011013">
    <property type="entry name" value="Gal_mutarotase_sf_dom"/>
</dbReference>
<dbReference type="RefSeq" id="WP_257930464.1">
    <property type="nucleotide sequence ID" value="NZ_JAMZED010000002.1"/>
</dbReference>
<sequence length="1210" mass="134803">MKRRPMLAGKARLIVGAVMLAVAGGHLSAQTAAPQKAKAYMVADAHLDTQWNWDIQTTIKEYVWNTLNQNLFLLNQYPDYIFNFEGGVKYAWMKEYYPREYELMKAFVRAGRWHVSGASWDATDTLVPSIESFIRNIMLGQEFYRKELGVESTDIFLPDCFGFGWTLPTVAAHCGLIGFSSQKLDWRNNPFYGKSKHPFTVGLWKGVDGASVMLAHGYDYGRRWDNEDLSESKYLMELSRCTSLNTVYRYYGTGDVGGSPTIASVASVEKGIKGDGPLKIISATSDQLFKDYQPYDAHSELPVFDGELLMDVHGTGCYTSQAAMKLYNRQNELLGDAAERASVAAALLGTAEYPGKSLTESWQRFIFHQFHDDLTGTSIPRAYEFSWNDELLSLKQFSGILTHAVGSVAGKLDTRVKGIPVVLYNASGFKAADVVTMEVKAPRFPKGVAVYNEQGKQVASQLVSCTDGKVRLLVEATVPANGYAVYDVRLSGEGREVSAVEATSIENSLYKLTLNENGDITSLLDKKNNKELVKAGKAIRLALFTENESFEWPAWEILKKTVDATPISITEDVKMTLCENGALRKTLCVEKRHGDSFFRQYIHLYEGILAHRIDFTNEVDWQSANALLKAEFPLNLNNEKATYDLGVGSVQRGNNILTAYEVYAQYWADLTDANGSYGVSIMNDSKYGWDKPDNNTLRLTLLHTPKTKSNYAYQDRQDFGRHTFTYSLVGHTGALDVVRTRENAELLNQRIKAFAVGKHRGELGKSYSLAFSDNRNVLIKALKKAESSDEYVVRVYEAGGKQAQKASIVFADNLVAAVEADGTEKTIGKAAFSGNRLEVSVNPNGIKTYKVRFASNKKVQTVARPLPLAYDKKCFSWNEFKAAADFEAGYSYAAELIPTEMNVNGVPFKLETREELNGMACKGNVLKLPADCAYNRLYILAAAASDKDVKGIFRTGKSVQEIIVPSYTGFIGQWGHTGHTEGYLKDAEVAYVGTHRHSGEGDQPYEFTYMFKFAIDLPEKATEVVLPDNKDIVIFAATLTNVAAASVCPVSELFRTANKCDGYQAESSAERVNILKQDMVMGYSSYVNEKEKPTFMVDGDENTKWCAIAEMPHYVDFDLGSERSINGWKLLNAAGENHSYVTSSCFLQGKTDKNSEWRTLDYVSGNGKNVLNRTLNKPESVRYLRLLVTQPMQSASGKDVRIYEMEVYAK</sequence>
<dbReference type="Gene3D" id="2.60.40.2220">
    <property type="match status" value="1"/>
</dbReference>
<evidence type="ECO:0000256" key="4">
    <source>
        <dbReference type="ARBA" id="ARBA00023295"/>
    </source>
</evidence>
<dbReference type="GO" id="GO:0030246">
    <property type="term" value="F:carbohydrate binding"/>
    <property type="evidence" value="ECO:0007669"/>
    <property type="project" value="InterPro"/>
</dbReference>
<comment type="similarity">
    <text evidence="1">Belongs to the glycosyl hydrolase 38 family.</text>
</comment>
<dbReference type="AlphaFoldDB" id="A0A9X2NQH9"/>
<dbReference type="Gene3D" id="2.60.120.260">
    <property type="entry name" value="Galactose-binding domain-like"/>
    <property type="match status" value="1"/>
</dbReference>
<dbReference type="InterPro" id="IPR000602">
    <property type="entry name" value="Glyco_hydro_38_N"/>
</dbReference>
<reference evidence="7" key="2">
    <citation type="submission" date="2022-04" db="EMBL/GenBank/DDBJ databases">
        <authorList>
            <person name="Fokt H."/>
            <person name="Baines J."/>
        </authorList>
    </citation>
    <scope>NUCLEOTIDE SEQUENCE</scope>
    <source>
        <strain evidence="7">KH365_2</strain>
    </source>
</reference>
<dbReference type="Gene3D" id="3.20.110.10">
    <property type="entry name" value="Glycoside hydrolase 38, N terminal domain"/>
    <property type="match status" value="1"/>
</dbReference>
<feature type="domain" description="F5/8 type C" evidence="6">
    <location>
        <begin position="1060"/>
        <end position="1210"/>
    </location>
</feature>